<dbReference type="EMBL" id="DVFJ01000036">
    <property type="protein sequence ID" value="HIQ72572.1"/>
    <property type="molecule type" value="Genomic_DNA"/>
</dbReference>
<comment type="similarity">
    <text evidence="2 8 9">Belongs to the GPI family.</text>
</comment>
<dbReference type="GO" id="GO:0048029">
    <property type="term" value="F:monosaccharide binding"/>
    <property type="evidence" value="ECO:0007669"/>
    <property type="project" value="TreeGrafter"/>
</dbReference>
<comment type="catalytic activity">
    <reaction evidence="7 8 9">
        <text>alpha-D-glucose 6-phosphate = beta-D-fructose 6-phosphate</text>
        <dbReference type="Rhea" id="RHEA:11816"/>
        <dbReference type="ChEBI" id="CHEBI:57634"/>
        <dbReference type="ChEBI" id="CHEBI:58225"/>
        <dbReference type="EC" id="5.3.1.9"/>
    </reaction>
</comment>
<dbReference type="AlphaFoldDB" id="A0A9D0ZB61"/>
<keyword evidence="4 8" id="KW-0963">Cytoplasm</keyword>
<evidence type="ECO:0000256" key="9">
    <source>
        <dbReference type="RuleBase" id="RU000612"/>
    </source>
</evidence>
<gene>
    <name evidence="8" type="primary">pgi</name>
    <name evidence="10" type="ORF">IAB73_10250</name>
</gene>
<evidence type="ECO:0000256" key="5">
    <source>
        <dbReference type="ARBA" id="ARBA00023152"/>
    </source>
</evidence>
<keyword evidence="5 8" id="KW-0324">Glycolysis</keyword>
<feature type="active site" description="Proton donor" evidence="8">
    <location>
        <position position="295"/>
    </location>
</feature>
<dbReference type="InterPro" id="IPR046348">
    <property type="entry name" value="SIS_dom_sf"/>
</dbReference>
<evidence type="ECO:0000313" key="10">
    <source>
        <dbReference type="EMBL" id="HIQ72572.1"/>
    </source>
</evidence>
<evidence type="ECO:0000256" key="7">
    <source>
        <dbReference type="ARBA" id="ARBA00029321"/>
    </source>
</evidence>
<reference evidence="10" key="1">
    <citation type="submission" date="2020-10" db="EMBL/GenBank/DDBJ databases">
        <authorList>
            <person name="Gilroy R."/>
        </authorList>
    </citation>
    <scope>NUCLEOTIDE SEQUENCE</scope>
    <source>
        <strain evidence="10">ChiSxjej2B14-6234</strain>
    </source>
</reference>
<comment type="pathway">
    <text evidence="1 8 9">Carbohydrate degradation; glycolysis; D-glyceraldehyde 3-phosphate and glycerone phosphate from D-glucose: step 2/4.</text>
</comment>
<dbReference type="PANTHER" id="PTHR11469:SF1">
    <property type="entry name" value="GLUCOSE-6-PHOSPHATE ISOMERASE"/>
    <property type="match status" value="1"/>
</dbReference>
<dbReference type="GO" id="GO:0051156">
    <property type="term" value="P:glucose 6-phosphate metabolic process"/>
    <property type="evidence" value="ECO:0007669"/>
    <property type="project" value="TreeGrafter"/>
</dbReference>
<dbReference type="Pfam" id="PF00342">
    <property type="entry name" value="PGI"/>
    <property type="match status" value="1"/>
</dbReference>
<feature type="active site" evidence="8">
    <location>
        <position position="438"/>
    </location>
</feature>
<dbReference type="EC" id="5.3.1.9" evidence="8"/>
<dbReference type="FunFam" id="3.40.50.10490:FF:000016">
    <property type="entry name" value="Glucose-6-phosphate isomerase"/>
    <property type="match status" value="1"/>
</dbReference>
<dbReference type="PRINTS" id="PR00662">
    <property type="entry name" value="G6PISOMERASE"/>
</dbReference>
<evidence type="ECO:0000256" key="3">
    <source>
        <dbReference type="ARBA" id="ARBA00022432"/>
    </source>
</evidence>
<comment type="subcellular location">
    <subcellularLocation>
        <location evidence="8">Cytoplasm</location>
    </subcellularLocation>
</comment>
<evidence type="ECO:0000256" key="6">
    <source>
        <dbReference type="ARBA" id="ARBA00023235"/>
    </source>
</evidence>
<sequence length="471" mass="52172">MDKKQIRLDVNHMMADTLGMQYGIAASTVEEYAPFAAAAQRQVQARRGTGWLGWMDLPYNQEEIVCEIERVAARVRKDYDAFVVLGIGGSALGPIAVQQALNHLHYNELPAEKRGGPRLYVEDNIDPERMAALLDVVDVHKTCFCVITKSGATAETMSQYLIVSELLKREVGEGWQRQIIAVTDHAKGNLIKIAKEEGFDTFYIPDGVGGRFSEMCPVGLVPAAVCGIDIRAMLAGAAAMDERCKTDDVWKNPALLEAVLQYISMVDMDLNVQVVMPYADSLKYIADWFCQLWAESLGKNVTRKGMAVNYGQTPTKSLGVTDQHSQLQLYTEGPYDKVVTFLKVEAFRSETPIPHGCEAFPDVAFLGGKSHNQLIEAERQGTEYALYKAGRMNQTIVLPEVNAYTIGQLLYFFEMCTAYTGELLDIDAFNQPGVETSKIASYAVLGNPAEKYVKAREEMTGRPAAKPEYTL</sequence>
<dbReference type="GO" id="GO:0006096">
    <property type="term" value="P:glycolytic process"/>
    <property type="evidence" value="ECO:0007669"/>
    <property type="project" value="UniProtKB-UniRule"/>
</dbReference>
<dbReference type="CDD" id="cd05015">
    <property type="entry name" value="SIS_PGI_1"/>
    <property type="match status" value="1"/>
</dbReference>
<protein>
    <recommendedName>
        <fullName evidence="8">Glucose-6-phosphate isomerase</fullName>
        <shortName evidence="8">GPI</shortName>
        <ecNumber evidence="8">5.3.1.9</ecNumber>
    </recommendedName>
    <alternativeName>
        <fullName evidence="8">Phosphoglucose isomerase</fullName>
        <shortName evidence="8">PGI</shortName>
    </alternativeName>
    <alternativeName>
        <fullName evidence="8">Phosphohexose isomerase</fullName>
        <shortName evidence="8">PHI</shortName>
    </alternativeName>
</protein>
<reference evidence="10" key="2">
    <citation type="journal article" date="2021" name="PeerJ">
        <title>Extensive microbial diversity within the chicken gut microbiome revealed by metagenomics and culture.</title>
        <authorList>
            <person name="Gilroy R."/>
            <person name="Ravi A."/>
            <person name="Getino M."/>
            <person name="Pursley I."/>
            <person name="Horton D.L."/>
            <person name="Alikhan N.F."/>
            <person name="Baker D."/>
            <person name="Gharbi K."/>
            <person name="Hall N."/>
            <person name="Watson M."/>
            <person name="Adriaenssens E.M."/>
            <person name="Foster-Nyarko E."/>
            <person name="Jarju S."/>
            <person name="Secka A."/>
            <person name="Antonio M."/>
            <person name="Oren A."/>
            <person name="Chaudhuri R.R."/>
            <person name="La Ragione R."/>
            <person name="Hildebrand F."/>
            <person name="Pallen M.J."/>
        </authorList>
    </citation>
    <scope>NUCLEOTIDE SEQUENCE</scope>
    <source>
        <strain evidence="10">ChiSxjej2B14-6234</strain>
    </source>
</reference>
<dbReference type="GO" id="GO:0097367">
    <property type="term" value="F:carbohydrate derivative binding"/>
    <property type="evidence" value="ECO:0007669"/>
    <property type="project" value="InterPro"/>
</dbReference>
<evidence type="ECO:0000256" key="1">
    <source>
        <dbReference type="ARBA" id="ARBA00004926"/>
    </source>
</evidence>
<dbReference type="SUPFAM" id="SSF53697">
    <property type="entry name" value="SIS domain"/>
    <property type="match status" value="1"/>
</dbReference>
<name>A0A9D0ZB61_9FIRM</name>
<accession>A0A9D0ZB61</accession>
<dbReference type="HAMAP" id="MF_00473">
    <property type="entry name" value="G6P_isomerase"/>
    <property type="match status" value="1"/>
</dbReference>
<comment type="caution">
    <text evidence="10">The sequence shown here is derived from an EMBL/GenBank/DDBJ whole genome shotgun (WGS) entry which is preliminary data.</text>
</comment>
<dbReference type="InterPro" id="IPR035482">
    <property type="entry name" value="SIS_PGI_2"/>
</dbReference>
<comment type="function">
    <text evidence="8">Catalyzes the reversible isomerization of glucose-6-phosphate to fructose-6-phosphate.</text>
</comment>
<evidence type="ECO:0000313" key="11">
    <source>
        <dbReference type="Proteomes" id="UP000886887"/>
    </source>
</evidence>
<evidence type="ECO:0000256" key="2">
    <source>
        <dbReference type="ARBA" id="ARBA00006604"/>
    </source>
</evidence>
<dbReference type="InterPro" id="IPR018189">
    <property type="entry name" value="Phosphoglucose_isomerase_CS"/>
</dbReference>
<dbReference type="PANTHER" id="PTHR11469">
    <property type="entry name" value="GLUCOSE-6-PHOSPHATE ISOMERASE"/>
    <property type="match status" value="1"/>
</dbReference>
<comment type="pathway">
    <text evidence="8">Carbohydrate biosynthesis; gluconeogenesis.</text>
</comment>
<dbReference type="Gene3D" id="3.40.50.10490">
    <property type="entry name" value="Glucose-6-phosphate isomerase like protein, domain 1"/>
    <property type="match status" value="2"/>
</dbReference>
<organism evidence="10 11">
    <name type="scientific">Candidatus Onthenecus intestinigallinarum</name>
    <dbReference type="NCBI Taxonomy" id="2840875"/>
    <lineage>
        <taxon>Bacteria</taxon>
        <taxon>Bacillati</taxon>
        <taxon>Bacillota</taxon>
        <taxon>Clostridia</taxon>
        <taxon>Eubacteriales</taxon>
        <taxon>Candidatus Onthenecus</taxon>
    </lineage>
</organism>
<dbReference type="InterPro" id="IPR001672">
    <property type="entry name" value="G6P_Isomerase"/>
</dbReference>
<dbReference type="CDD" id="cd05016">
    <property type="entry name" value="SIS_PGI_2"/>
    <property type="match status" value="1"/>
</dbReference>
<evidence type="ECO:0000256" key="8">
    <source>
        <dbReference type="HAMAP-Rule" id="MF_00473"/>
    </source>
</evidence>
<dbReference type="Proteomes" id="UP000886887">
    <property type="component" value="Unassembled WGS sequence"/>
</dbReference>
<dbReference type="GO" id="GO:0006094">
    <property type="term" value="P:gluconeogenesis"/>
    <property type="evidence" value="ECO:0007669"/>
    <property type="project" value="UniProtKB-UniRule"/>
</dbReference>
<dbReference type="GO" id="GO:0004347">
    <property type="term" value="F:glucose-6-phosphate isomerase activity"/>
    <property type="evidence" value="ECO:0007669"/>
    <property type="project" value="UniProtKB-UniRule"/>
</dbReference>
<proteinExistence type="inferred from homology"/>
<dbReference type="GO" id="GO:0005829">
    <property type="term" value="C:cytosol"/>
    <property type="evidence" value="ECO:0007669"/>
    <property type="project" value="TreeGrafter"/>
</dbReference>
<dbReference type="PROSITE" id="PS00174">
    <property type="entry name" value="P_GLUCOSE_ISOMERASE_2"/>
    <property type="match status" value="1"/>
</dbReference>
<feature type="active site" evidence="8">
    <location>
        <position position="324"/>
    </location>
</feature>
<dbReference type="PROSITE" id="PS51463">
    <property type="entry name" value="P_GLUCOSE_ISOMERASE_3"/>
    <property type="match status" value="1"/>
</dbReference>
<dbReference type="InterPro" id="IPR035476">
    <property type="entry name" value="SIS_PGI_1"/>
</dbReference>
<evidence type="ECO:0000256" key="4">
    <source>
        <dbReference type="ARBA" id="ARBA00022490"/>
    </source>
</evidence>
<keyword evidence="3 8" id="KW-0312">Gluconeogenesis</keyword>
<keyword evidence="6 8" id="KW-0413">Isomerase</keyword>